<dbReference type="InterPro" id="IPR007466">
    <property type="entry name" value="Peptidyl-Arg-deiminase_porph"/>
</dbReference>
<sequence length="397" mass="43997">MMRSRYHSNIVERNPLMFNRRHFLQLSLISTGSLLGISTACSSSSSLTTSLHSMPNYSRTSATLIPDSTPRDDGFFFPAEWQPHDYTIMVFPPAQNWEDNGLEDAYEEWANVANTVQEFEPVLMVVHPDERSIARELLSSEIRLIEFPVNDGWSRDSGPTILVNNKGERRIAGFTFNGWGAKFPPYADDALLKARLSGALEIPMYPTDLVLEGGAIAVDGEGTLITTEECLLNRNRNPHLSQAEIEARLRDYLGVQKVIWLGDGIVPDPVTDGHVDGFCAFAAPGVVLLHTTDDRNDPNYRILQDAKRRLQEAKDARDRTLEIVEIPLGDDLAHMNFYIVNNGIIVPTSGDPEQDDAPLAILREVFPDREVVGVESLTLAEGGGGIHCITQQVPSTS</sequence>
<dbReference type="PANTHER" id="PTHR31377">
    <property type="entry name" value="AGMATINE DEIMINASE-RELATED"/>
    <property type="match status" value="1"/>
</dbReference>
<evidence type="ECO:0000313" key="2">
    <source>
        <dbReference type="EMBL" id="MDJ1185287.1"/>
    </source>
</evidence>
<dbReference type="Pfam" id="PF04371">
    <property type="entry name" value="PAD_porph"/>
    <property type="match status" value="1"/>
</dbReference>
<comment type="caution">
    <text evidence="2">The sequence shown here is derived from an EMBL/GenBank/DDBJ whole genome shotgun (WGS) entry which is preliminary data.</text>
</comment>
<keyword evidence="1" id="KW-0378">Hydrolase</keyword>
<dbReference type="Proteomes" id="UP001232992">
    <property type="component" value="Unassembled WGS sequence"/>
</dbReference>
<evidence type="ECO:0000313" key="3">
    <source>
        <dbReference type="Proteomes" id="UP001232992"/>
    </source>
</evidence>
<dbReference type="EMBL" id="JAQOSQ010000030">
    <property type="protein sequence ID" value="MDJ1185287.1"/>
    <property type="molecule type" value="Genomic_DNA"/>
</dbReference>
<accession>A0ABT7C2J3</accession>
<dbReference type="Gene3D" id="3.75.10.10">
    <property type="entry name" value="L-arginine/glycine Amidinotransferase, Chain A"/>
    <property type="match status" value="1"/>
</dbReference>
<keyword evidence="3" id="KW-1185">Reference proteome</keyword>
<proteinExistence type="predicted"/>
<name>A0ABT7C2J3_9CYAN</name>
<protein>
    <submittedName>
        <fullName evidence="2">Agmatine deiminase family protein</fullName>
    </submittedName>
</protein>
<dbReference type="PANTHER" id="PTHR31377:SF0">
    <property type="entry name" value="AGMATINE DEIMINASE-RELATED"/>
    <property type="match status" value="1"/>
</dbReference>
<dbReference type="SUPFAM" id="SSF55909">
    <property type="entry name" value="Pentein"/>
    <property type="match status" value="1"/>
</dbReference>
<evidence type="ECO:0000256" key="1">
    <source>
        <dbReference type="ARBA" id="ARBA00022801"/>
    </source>
</evidence>
<gene>
    <name evidence="2" type="ORF">PMH09_19040</name>
</gene>
<reference evidence="2 3" key="1">
    <citation type="submission" date="2023-01" db="EMBL/GenBank/DDBJ databases">
        <title>Novel diversity within Roseofilum (Cyanobacteria; Desertifilaceae) from marine benthic mats with descriptions of four novel species.</title>
        <authorList>
            <person name="Wang Y."/>
            <person name="Berthold D.E."/>
            <person name="Hu J."/>
            <person name="Lefler F.W."/>
            <person name="Laughinghouse H.D. IV."/>
        </authorList>
    </citation>
    <scope>NUCLEOTIDE SEQUENCE [LARGE SCALE GENOMIC DNA]</scope>
    <source>
        <strain evidence="2 3">BLCC-M143</strain>
    </source>
</reference>
<organism evidence="2 3">
    <name type="scientific">Roseofilum casamattae BLCC-M143</name>
    <dbReference type="NCBI Taxonomy" id="3022442"/>
    <lineage>
        <taxon>Bacteria</taxon>
        <taxon>Bacillati</taxon>
        <taxon>Cyanobacteriota</taxon>
        <taxon>Cyanophyceae</taxon>
        <taxon>Desertifilales</taxon>
        <taxon>Desertifilaceae</taxon>
        <taxon>Roseofilum</taxon>
        <taxon>Roseofilum casamattae</taxon>
    </lineage>
</organism>